<dbReference type="EMBL" id="SMOL01000143">
    <property type="protein sequence ID" value="KAB2630572.1"/>
    <property type="molecule type" value="Genomic_DNA"/>
</dbReference>
<proteinExistence type="inferred from homology"/>
<name>A0A5N5HWP9_9ROSA</name>
<dbReference type="Pfam" id="PF00201">
    <property type="entry name" value="UDPGT"/>
    <property type="match status" value="1"/>
</dbReference>
<dbReference type="OrthoDB" id="5835829at2759"/>
<evidence type="ECO:0000256" key="1">
    <source>
        <dbReference type="ARBA" id="ARBA00009995"/>
    </source>
</evidence>
<dbReference type="SUPFAM" id="SSF53756">
    <property type="entry name" value="UDP-Glycosyltransferase/glycogen phosphorylase"/>
    <property type="match status" value="1"/>
</dbReference>
<accession>A0A5N5HWP9</accession>
<sequence length="256" mass="29174">MSVDRPIFKFFMEEFEAIIRASIATRFPKIYTLGPFHALLKSRAGDDVTSSVSSLRHEDRRCMAWLDSQQLGSVIFVSFGSLAKLIHVQLLELWHGLINSGKPFLWVVRSDMLSSEQDATPVELENGTKERGFIAEWIPQEEVLAHKAVGGFLTHGGWNSTVEGIWAGVLMLCWPQLADQRVNSRWVGEGWKIRLDMKDTCDRSKVEKMVRTLMEEGDRRQLIFKSVDNFAKLARHAVSEDGSSYKNMEKLIEDLN</sequence>
<keyword evidence="4" id="KW-1185">Reference proteome</keyword>
<keyword evidence="2 3" id="KW-0808">Transferase</keyword>
<dbReference type="CDD" id="cd03784">
    <property type="entry name" value="GT1_Gtf-like"/>
    <property type="match status" value="1"/>
</dbReference>
<dbReference type="AlphaFoldDB" id="A0A5N5HWP9"/>
<evidence type="ECO:0000313" key="3">
    <source>
        <dbReference type="EMBL" id="KAB2630572.1"/>
    </source>
</evidence>
<dbReference type="GO" id="GO:0080043">
    <property type="term" value="F:quercetin 3-O-glucosyltransferase activity"/>
    <property type="evidence" value="ECO:0007669"/>
    <property type="project" value="TreeGrafter"/>
</dbReference>
<comment type="caution">
    <text evidence="3">The sequence shown here is derived from an EMBL/GenBank/DDBJ whole genome shotgun (WGS) entry which is preliminary data.</text>
</comment>
<organism evidence="3 4">
    <name type="scientific">Pyrus ussuriensis x Pyrus communis</name>
    <dbReference type="NCBI Taxonomy" id="2448454"/>
    <lineage>
        <taxon>Eukaryota</taxon>
        <taxon>Viridiplantae</taxon>
        <taxon>Streptophyta</taxon>
        <taxon>Embryophyta</taxon>
        <taxon>Tracheophyta</taxon>
        <taxon>Spermatophyta</taxon>
        <taxon>Magnoliopsida</taxon>
        <taxon>eudicotyledons</taxon>
        <taxon>Gunneridae</taxon>
        <taxon>Pentapetalae</taxon>
        <taxon>rosids</taxon>
        <taxon>fabids</taxon>
        <taxon>Rosales</taxon>
        <taxon>Rosaceae</taxon>
        <taxon>Amygdaloideae</taxon>
        <taxon>Maleae</taxon>
        <taxon>Pyrus</taxon>
    </lineage>
</organism>
<dbReference type="Gene3D" id="3.40.50.2000">
    <property type="entry name" value="Glycogen Phosphorylase B"/>
    <property type="match status" value="2"/>
</dbReference>
<dbReference type="FunFam" id="3.40.50.2000:FF:000056">
    <property type="entry name" value="Glycosyltransferase"/>
    <property type="match status" value="1"/>
</dbReference>
<dbReference type="PANTHER" id="PTHR11926:SF1392">
    <property type="entry name" value="GLYCOSYLTRANSFERASE"/>
    <property type="match status" value="1"/>
</dbReference>
<dbReference type="Proteomes" id="UP000327157">
    <property type="component" value="Chromosome 12"/>
</dbReference>
<dbReference type="PANTHER" id="PTHR11926">
    <property type="entry name" value="GLUCOSYL/GLUCURONOSYL TRANSFERASES"/>
    <property type="match status" value="1"/>
</dbReference>
<evidence type="ECO:0000313" key="4">
    <source>
        <dbReference type="Proteomes" id="UP000327157"/>
    </source>
</evidence>
<gene>
    <name evidence="3" type="ORF">D8674_008091</name>
</gene>
<protein>
    <submittedName>
        <fullName evidence="3">UDP-glycosyltransferase 85A2-like</fullName>
    </submittedName>
</protein>
<evidence type="ECO:0000256" key="2">
    <source>
        <dbReference type="ARBA" id="ARBA00022679"/>
    </source>
</evidence>
<dbReference type="InterPro" id="IPR002213">
    <property type="entry name" value="UDP_glucos_trans"/>
</dbReference>
<dbReference type="GO" id="GO:0080044">
    <property type="term" value="F:quercetin 7-O-glucosyltransferase activity"/>
    <property type="evidence" value="ECO:0007669"/>
    <property type="project" value="TreeGrafter"/>
</dbReference>
<comment type="similarity">
    <text evidence="1">Belongs to the UDP-glycosyltransferase family.</text>
</comment>
<reference evidence="3 4" key="1">
    <citation type="submission" date="2019-09" db="EMBL/GenBank/DDBJ databases">
        <authorList>
            <person name="Ou C."/>
        </authorList>
    </citation>
    <scope>NUCLEOTIDE SEQUENCE [LARGE SCALE GENOMIC DNA]</scope>
    <source>
        <strain evidence="3">S2</strain>
        <tissue evidence="3">Leaf</tissue>
    </source>
</reference>
<reference evidence="3 4" key="3">
    <citation type="submission" date="2019-11" db="EMBL/GenBank/DDBJ databases">
        <title>A de novo genome assembly of a pear dwarfing rootstock.</title>
        <authorList>
            <person name="Wang F."/>
            <person name="Wang J."/>
            <person name="Li S."/>
            <person name="Zhang Y."/>
            <person name="Fang M."/>
            <person name="Ma L."/>
            <person name="Zhao Y."/>
            <person name="Jiang S."/>
        </authorList>
    </citation>
    <scope>NUCLEOTIDE SEQUENCE [LARGE SCALE GENOMIC DNA]</scope>
    <source>
        <strain evidence="3">S2</strain>
        <tissue evidence="3">Leaf</tissue>
    </source>
</reference>
<reference evidence="4" key="2">
    <citation type="submission" date="2019-10" db="EMBL/GenBank/DDBJ databases">
        <title>A de novo genome assembly of a pear dwarfing rootstock.</title>
        <authorList>
            <person name="Wang F."/>
            <person name="Wang J."/>
            <person name="Li S."/>
            <person name="Zhang Y."/>
            <person name="Fang M."/>
            <person name="Ma L."/>
            <person name="Zhao Y."/>
            <person name="Jiang S."/>
        </authorList>
    </citation>
    <scope>NUCLEOTIDE SEQUENCE [LARGE SCALE GENOMIC DNA]</scope>
</reference>